<dbReference type="PANTHER" id="PTHR16305">
    <property type="entry name" value="TESTICULAR SOLUBLE ADENYLYL CYCLASE"/>
    <property type="match status" value="1"/>
</dbReference>
<dbReference type="SUPFAM" id="SSF52540">
    <property type="entry name" value="P-loop containing nucleoside triphosphate hydrolases"/>
    <property type="match status" value="1"/>
</dbReference>
<dbReference type="InterPro" id="IPR041664">
    <property type="entry name" value="AAA_16"/>
</dbReference>
<gene>
    <name evidence="4" type="ORF">Strain138_002325</name>
    <name evidence="5" type="ORF">Strain318_002324</name>
</gene>
<dbReference type="Proteomes" id="UP001229955">
    <property type="component" value="Chromosome"/>
</dbReference>
<name>A0AA49JW03_9BACT</name>
<evidence type="ECO:0000259" key="3">
    <source>
        <dbReference type="Pfam" id="PF13191"/>
    </source>
</evidence>
<dbReference type="InterPro" id="IPR027417">
    <property type="entry name" value="P-loop_NTPase"/>
</dbReference>
<keyword evidence="2" id="KW-0067">ATP-binding</keyword>
<evidence type="ECO:0000313" key="5">
    <source>
        <dbReference type="EMBL" id="WKW15917.1"/>
    </source>
</evidence>
<evidence type="ECO:0000313" key="6">
    <source>
        <dbReference type="Proteomes" id="UP001229955"/>
    </source>
</evidence>
<dbReference type="InterPro" id="IPR036388">
    <property type="entry name" value="WH-like_DNA-bd_sf"/>
</dbReference>
<accession>A0AA49JW03</accession>
<reference evidence="4" key="1">
    <citation type="submission" date="2023-07" db="EMBL/GenBank/DDBJ databases">
        <authorList>
            <person name="Haufschild T."/>
            <person name="Kallscheuer N."/>
            <person name="Hammer J."/>
            <person name="Kohn T."/>
            <person name="Kabuu M."/>
            <person name="Jogler M."/>
            <person name="Wohfarth N."/>
            <person name="Heuer A."/>
            <person name="Rohde M."/>
            <person name="van Teeseling M.C.F."/>
            <person name="Jogler C."/>
        </authorList>
    </citation>
    <scope>NUCLEOTIDE SEQUENCE</scope>
    <source>
        <strain evidence="4">Strain 138</strain>
        <strain evidence="5">Strain 318</strain>
    </source>
</reference>
<dbReference type="AlphaFoldDB" id="A0AA49JW03"/>
<dbReference type="EMBL" id="CP130613">
    <property type="protein sequence ID" value="WKW15917.1"/>
    <property type="molecule type" value="Genomic_DNA"/>
</dbReference>
<protein>
    <submittedName>
        <fullName evidence="4">AAA family ATPase</fullName>
    </submittedName>
</protein>
<organism evidence="4">
    <name type="scientific">Pseudogemmatithrix spongiicola</name>
    <dbReference type="NCBI Taxonomy" id="3062599"/>
    <lineage>
        <taxon>Bacteria</taxon>
        <taxon>Pseudomonadati</taxon>
        <taxon>Gemmatimonadota</taxon>
        <taxon>Gemmatimonadia</taxon>
        <taxon>Gemmatimonadales</taxon>
        <taxon>Gemmatimonadaceae</taxon>
        <taxon>Pseudogemmatithrix</taxon>
    </lineage>
</organism>
<keyword evidence="1" id="KW-0547">Nucleotide-binding</keyword>
<keyword evidence="6" id="KW-1185">Reference proteome</keyword>
<dbReference type="Pfam" id="PF13191">
    <property type="entry name" value="AAA_16"/>
    <property type="match status" value="1"/>
</dbReference>
<dbReference type="RefSeq" id="WP_367885875.1">
    <property type="nucleotide sequence ID" value="NZ_CP130612.1"/>
</dbReference>
<dbReference type="PANTHER" id="PTHR16305:SF28">
    <property type="entry name" value="GUANYLATE CYCLASE DOMAIN-CONTAINING PROTEIN"/>
    <property type="match status" value="1"/>
</dbReference>
<dbReference type="GO" id="GO:0005737">
    <property type="term" value="C:cytoplasm"/>
    <property type="evidence" value="ECO:0007669"/>
    <property type="project" value="TreeGrafter"/>
</dbReference>
<dbReference type="Gene3D" id="3.40.50.300">
    <property type="entry name" value="P-loop containing nucleotide triphosphate hydrolases"/>
    <property type="match status" value="1"/>
</dbReference>
<evidence type="ECO:0000256" key="2">
    <source>
        <dbReference type="ARBA" id="ARBA00022840"/>
    </source>
</evidence>
<evidence type="ECO:0000256" key="1">
    <source>
        <dbReference type="ARBA" id="ARBA00022741"/>
    </source>
</evidence>
<evidence type="ECO:0000313" key="4">
    <source>
        <dbReference type="EMBL" id="WKW13011.1"/>
    </source>
</evidence>
<accession>A0AA49K1Z2</accession>
<dbReference type="EMBL" id="CP130612">
    <property type="protein sequence ID" value="WKW13011.1"/>
    <property type="molecule type" value="Genomic_DNA"/>
</dbReference>
<dbReference type="GO" id="GO:0005524">
    <property type="term" value="F:ATP binding"/>
    <property type="evidence" value="ECO:0007669"/>
    <property type="project" value="UniProtKB-KW"/>
</dbReference>
<dbReference type="Gene3D" id="1.10.10.10">
    <property type="entry name" value="Winged helix-like DNA-binding domain superfamily/Winged helix DNA-binding domain"/>
    <property type="match status" value="1"/>
</dbReference>
<dbReference type="KEGG" id="pspc:Strain318_002324"/>
<proteinExistence type="predicted"/>
<feature type="domain" description="Orc1-like AAA ATPase" evidence="3">
    <location>
        <begin position="242"/>
        <end position="406"/>
    </location>
</feature>
<dbReference type="GO" id="GO:0004016">
    <property type="term" value="F:adenylate cyclase activity"/>
    <property type="evidence" value="ECO:0007669"/>
    <property type="project" value="TreeGrafter"/>
</dbReference>
<sequence>MVRVLGATEFTVGTRRIGMGTEALFALGLYLTTRAGDRVSREDVLDTFWPGGDEDARRHAMRQMLYRLRQKGMAFLEDGDILTLDPAKVDSDLRHCLAAGWPESATAQEVEGALTFGPTFSSRLPRAFLDWCDGIRSEVSHQARKAAMQLIASARSQGRWADLDRWAKAVLQTDPLHEEATLARAEAASMSGAKTLALEILDGYLAEVGTGDGSVGKPALQLRKRIAERRASWVPTGPREVPLVGREEEMSALTQAVESALLGRSRSVLLVGPSGYGKSRLLAEAREYAALRGVRCVAVRAEATLASHPWAAVRDLCRLLVELPGAAAIDPRAMSVVRSMLREDAVQEGDMSFGPATTAEDIRASLVALTNAISHETPLLVTLDDLQNADPRSVATMYSLLIDVQSGRCSCLAATHPAAHHLTERSDGRRGSQIVRLTPLKAQASRQLAASTANAHGNALSDKVLDHLARRSGGHPLFARELALSFARGEPLDSLPATLADVVARNLSTQSPDAVRVLRVVALLSSAATVGRVQSASRQDRRVFLSLVDSLSQEGILHLDPSRVLRLHDSWRDSILSGTPETVSATLALECAGVLEAEEDADAVTTHGCLADLYRVAGDINRATHFRLRSIDSLISAGLYESALNSLQGSSSAGFSPAVRARFRVREAVVLLATGNPVRSLELANDVWRSRVLQAGALISEHVLAVGVSADCHIKLDAADKAPFDELLALANSGKLSPGDTTRACLWGLRLASNAADSAALRKFIEVVRNTTRSAGPSPASALSELIFAAELGSAVDIATAYDQVRSMDKAGLSVSDQCLLLRCSAHALRVGGFIDEASATGEASFRLAQEHGMKHAARLSLELLCNMHLDFANTVEASRWLELLAELTASGGHGNTQTSFEHVRDRLNFSRGLTSAATSDSLGRLDLVKTFGKTHGRAGELALAAAAAAGRGDNEAAAALMKEALDGAVSFLGRPVADFILDTCLETGRLIGRESRADEVAAEHLSARSSRGEIPIAPAFRNLRSLADPSTRA</sequence>